<organism evidence="3 4">
    <name type="scientific">Aquisalibacillus elongatus</name>
    <dbReference type="NCBI Taxonomy" id="485577"/>
    <lineage>
        <taxon>Bacteria</taxon>
        <taxon>Bacillati</taxon>
        <taxon>Bacillota</taxon>
        <taxon>Bacilli</taxon>
        <taxon>Bacillales</taxon>
        <taxon>Bacillaceae</taxon>
        <taxon>Aquisalibacillus</taxon>
    </lineage>
</organism>
<gene>
    <name evidence="3" type="ORF">EDC24_0531</name>
</gene>
<evidence type="ECO:0000259" key="2">
    <source>
        <dbReference type="PROSITE" id="PS50206"/>
    </source>
</evidence>
<dbReference type="Proteomes" id="UP000276443">
    <property type="component" value="Unassembled WGS sequence"/>
</dbReference>
<evidence type="ECO:0000313" key="3">
    <source>
        <dbReference type="EMBL" id="RPF55648.1"/>
    </source>
</evidence>
<keyword evidence="1" id="KW-1133">Transmembrane helix</keyword>
<feature type="domain" description="Rhodanese" evidence="2">
    <location>
        <begin position="41"/>
        <end position="129"/>
    </location>
</feature>
<dbReference type="Gene3D" id="3.40.250.10">
    <property type="entry name" value="Rhodanese-like domain"/>
    <property type="match status" value="1"/>
</dbReference>
<keyword evidence="4" id="KW-1185">Reference proteome</keyword>
<dbReference type="SUPFAM" id="SSF52821">
    <property type="entry name" value="Rhodanese/Cell cycle control phosphatase"/>
    <property type="match status" value="1"/>
</dbReference>
<dbReference type="OrthoDB" id="9808735at2"/>
<dbReference type="PANTHER" id="PTHR43031">
    <property type="entry name" value="FAD-DEPENDENT OXIDOREDUCTASE"/>
    <property type="match status" value="1"/>
</dbReference>
<comment type="caution">
    <text evidence="3">The sequence shown here is derived from an EMBL/GenBank/DDBJ whole genome shotgun (WGS) entry which is preliminary data.</text>
</comment>
<proteinExistence type="predicted"/>
<accession>A0A3N5C0Q1</accession>
<reference evidence="3 4" key="1">
    <citation type="submission" date="2018-11" db="EMBL/GenBank/DDBJ databases">
        <title>Genomic Encyclopedia of Type Strains, Phase IV (KMG-IV): sequencing the most valuable type-strain genomes for metagenomic binning, comparative biology and taxonomic classification.</title>
        <authorList>
            <person name="Goeker M."/>
        </authorList>
    </citation>
    <scope>NUCLEOTIDE SEQUENCE [LARGE SCALE GENOMIC DNA]</scope>
    <source>
        <strain evidence="3 4">DSM 18090</strain>
    </source>
</reference>
<dbReference type="PROSITE" id="PS50206">
    <property type="entry name" value="RHODANESE_3"/>
    <property type="match status" value="1"/>
</dbReference>
<dbReference type="Pfam" id="PF00581">
    <property type="entry name" value="Rhodanese"/>
    <property type="match status" value="1"/>
</dbReference>
<sequence length="131" mass="15321">MLDILVTILIVIAIFILIGVMRYVRTQRYLKTLTEPQFIEGYRKAQLIDVREPNEFERGHILGARNIPMSQLKTRLLEVRKDQPVYLYCQSGQRSLRAATILKKNGYQDLNHLKGGFRKWTGKVKVKKKAY</sequence>
<dbReference type="PANTHER" id="PTHR43031:SF18">
    <property type="entry name" value="RHODANESE-RELATED SULFURTRANSFERASES"/>
    <property type="match status" value="1"/>
</dbReference>
<keyword evidence="1" id="KW-0472">Membrane</keyword>
<dbReference type="InterPro" id="IPR050229">
    <property type="entry name" value="GlpE_sulfurtransferase"/>
</dbReference>
<dbReference type="GO" id="GO:0016740">
    <property type="term" value="F:transferase activity"/>
    <property type="evidence" value="ECO:0007669"/>
    <property type="project" value="UniProtKB-KW"/>
</dbReference>
<dbReference type="SMART" id="SM00450">
    <property type="entry name" value="RHOD"/>
    <property type="match status" value="1"/>
</dbReference>
<dbReference type="InterPro" id="IPR001763">
    <property type="entry name" value="Rhodanese-like_dom"/>
</dbReference>
<keyword evidence="1" id="KW-0812">Transmembrane</keyword>
<evidence type="ECO:0000313" key="4">
    <source>
        <dbReference type="Proteomes" id="UP000276443"/>
    </source>
</evidence>
<dbReference type="EMBL" id="RKRF01000007">
    <property type="protein sequence ID" value="RPF55648.1"/>
    <property type="molecule type" value="Genomic_DNA"/>
</dbReference>
<keyword evidence="3" id="KW-0808">Transferase</keyword>
<protein>
    <submittedName>
        <fullName evidence="3">Rhodanese-related sulfurtransferase</fullName>
    </submittedName>
</protein>
<name>A0A3N5C0Q1_9BACI</name>
<dbReference type="AlphaFoldDB" id="A0A3N5C0Q1"/>
<dbReference type="InterPro" id="IPR036873">
    <property type="entry name" value="Rhodanese-like_dom_sf"/>
</dbReference>
<dbReference type="CDD" id="cd00158">
    <property type="entry name" value="RHOD"/>
    <property type="match status" value="1"/>
</dbReference>
<feature type="transmembrane region" description="Helical" evidence="1">
    <location>
        <begin position="6"/>
        <end position="24"/>
    </location>
</feature>
<evidence type="ECO:0000256" key="1">
    <source>
        <dbReference type="SAM" id="Phobius"/>
    </source>
</evidence>